<accession>A0A426SEQ9</accession>
<evidence type="ECO:0000313" key="3">
    <source>
        <dbReference type="Proteomes" id="UP000276379"/>
    </source>
</evidence>
<sequence length="87" mass="9109">MPSLTVVVSSDTDIYISPGLYGDCLPTSATGASADSFRAGRHVVAILFSAPSCSHTRAKAHSGPRGDPGRPGRDSRHMDTRAIVKLT</sequence>
<gene>
    <name evidence="2" type="ORF">CQW44_01850</name>
</gene>
<dbReference type="Proteomes" id="UP000276379">
    <property type="component" value="Unassembled WGS sequence"/>
</dbReference>
<name>A0A426SEQ9_9ACTN</name>
<dbReference type="AlphaFoldDB" id="A0A426SEQ9"/>
<comment type="caution">
    <text evidence="2">The sequence shown here is derived from an EMBL/GenBank/DDBJ whole genome shotgun (WGS) entry which is preliminary data.</text>
</comment>
<evidence type="ECO:0000313" key="2">
    <source>
        <dbReference type="EMBL" id="RRQ89385.1"/>
    </source>
</evidence>
<feature type="compositionally biased region" description="Basic and acidic residues" evidence="1">
    <location>
        <begin position="67"/>
        <end position="87"/>
    </location>
</feature>
<evidence type="ECO:0000256" key="1">
    <source>
        <dbReference type="SAM" id="MobiDB-lite"/>
    </source>
</evidence>
<proteinExistence type="predicted"/>
<feature type="region of interest" description="Disordered" evidence="1">
    <location>
        <begin position="53"/>
        <end position="87"/>
    </location>
</feature>
<organism evidence="2 3">
    <name type="scientific">Streptomyces griseofuscus</name>
    <dbReference type="NCBI Taxonomy" id="146922"/>
    <lineage>
        <taxon>Bacteria</taxon>
        <taxon>Bacillati</taxon>
        <taxon>Actinomycetota</taxon>
        <taxon>Actinomycetes</taxon>
        <taxon>Kitasatosporales</taxon>
        <taxon>Streptomycetaceae</taxon>
        <taxon>Streptomyces</taxon>
    </lineage>
</organism>
<keyword evidence="3" id="KW-1185">Reference proteome</keyword>
<protein>
    <submittedName>
        <fullName evidence="2">Uncharacterized protein</fullName>
    </submittedName>
</protein>
<reference evidence="2 3" key="1">
    <citation type="submission" date="2017-10" db="EMBL/GenBank/DDBJ databases">
        <title>Draft genome of actinobacteria isolated from guarana (Paullinia cupana (Mart.) Ducke.</title>
        <authorList>
            <person name="Siqueira K.A."/>
            <person name="Liotti R.G."/>
            <person name="Mendes T.A."/>
            <person name="Soares M.A."/>
        </authorList>
    </citation>
    <scope>NUCLEOTIDE SEQUENCE [LARGE SCALE GENOMIC DNA]</scope>
    <source>
        <strain evidence="2 3">199</strain>
    </source>
</reference>
<dbReference type="EMBL" id="PDES01000001">
    <property type="protein sequence ID" value="RRQ89385.1"/>
    <property type="molecule type" value="Genomic_DNA"/>
</dbReference>